<proteinExistence type="predicted"/>
<dbReference type="PANTHER" id="PTHR30212">
    <property type="entry name" value="PROTEIN YIIM"/>
    <property type="match status" value="1"/>
</dbReference>
<dbReference type="RefSeq" id="WP_205459689.1">
    <property type="nucleotide sequence ID" value="NZ_JAFHKK010000025.1"/>
</dbReference>
<dbReference type="PANTHER" id="PTHR30212:SF2">
    <property type="entry name" value="PROTEIN YIIM"/>
    <property type="match status" value="1"/>
</dbReference>
<dbReference type="Pfam" id="PF03473">
    <property type="entry name" value="MOSC"/>
    <property type="match status" value="1"/>
</dbReference>
<protein>
    <submittedName>
        <fullName evidence="2">MOSC domain-containing protein</fullName>
    </submittedName>
</protein>
<accession>A0ABS2WU03</accession>
<feature type="domain" description="MOSC" evidence="1">
    <location>
        <begin position="35"/>
        <end position="172"/>
    </location>
</feature>
<reference evidence="2" key="2">
    <citation type="submission" date="2021-02" db="EMBL/GenBank/DDBJ databases">
        <authorList>
            <person name="Merkel A.Y."/>
        </authorList>
    </citation>
    <scope>NUCLEOTIDE SEQUENCE</scope>
    <source>
        <strain evidence="2">T05b</strain>
    </source>
</reference>
<dbReference type="Proteomes" id="UP000703590">
    <property type="component" value="Unassembled WGS sequence"/>
</dbReference>
<dbReference type="InterPro" id="IPR005302">
    <property type="entry name" value="MoCF_Sase_C"/>
</dbReference>
<evidence type="ECO:0000313" key="3">
    <source>
        <dbReference type="Proteomes" id="UP000703590"/>
    </source>
</evidence>
<name>A0ABS2WU03_9BACT</name>
<dbReference type="PROSITE" id="PS51340">
    <property type="entry name" value="MOSC"/>
    <property type="match status" value="1"/>
</dbReference>
<evidence type="ECO:0000313" key="2">
    <source>
        <dbReference type="EMBL" id="MBN2965141.1"/>
    </source>
</evidence>
<dbReference type="SUPFAM" id="SSF50800">
    <property type="entry name" value="PK beta-barrel domain-like"/>
    <property type="match status" value="1"/>
</dbReference>
<dbReference type="InterPro" id="IPR052353">
    <property type="entry name" value="Benzoxazolinone_Detox_Enz"/>
</dbReference>
<sequence length="231" mass="25209">MQQPFSTVLSLKIGAVQTTFLPDSNRKTMVSAIAKQPVQSAIVSLLGFEGDEHGDPAHHGGIYKAVFMLGTKTYAAINALCEKTFDPLLATQFGENMVFSDIGEEDICVGDILRVGQVRLCVTQPRQPCWKLGASTRIPTMTQTIFHHGHTGWYAKVLHEGHVQVNDTVVLEERPFATLSIRALNQSLLDPKTHKALIQEALTCDVLGPSFKSALAKKSGGEAVDLSYQTF</sequence>
<dbReference type="EMBL" id="JAFHKK010000025">
    <property type="protein sequence ID" value="MBN2965141.1"/>
    <property type="molecule type" value="Genomic_DNA"/>
</dbReference>
<comment type="caution">
    <text evidence="2">The sequence shown here is derived from an EMBL/GenBank/DDBJ whole genome shotgun (WGS) entry which is preliminary data.</text>
</comment>
<keyword evidence="3" id="KW-1185">Reference proteome</keyword>
<dbReference type="InterPro" id="IPR011037">
    <property type="entry name" value="Pyrv_Knase-like_insert_dom_sf"/>
</dbReference>
<gene>
    <name evidence="2" type="ORF">JWV37_10135</name>
</gene>
<reference evidence="2" key="1">
    <citation type="submission" date="2021-02" db="EMBL/GenBank/DDBJ databases">
        <title>Sulfurospirillum tamanensis sp. nov.</title>
        <authorList>
            <person name="Frolova A."/>
            <person name="Merkel A."/>
            <person name="Slobodkin A."/>
        </authorList>
    </citation>
    <scope>NUCLEOTIDE SEQUENCE</scope>
    <source>
        <strain evidence="2">T05b</strain>
    </source>
</reference>
<organism evidence="2 3">
    <name type="scientific">Sulfurospirillum tamanense</name>
    <dbReference type="NCBI Taxonomy" id="2813362"/>
    <lineage>
        <taxon>Bacteria</taxon>
        <taxon>Pseudomonadati</taxon>
        <taxon>Campylobacterota</taxon>
        <taxon>Epsilonproteobacteria</taxon>
        <taxon>Campylobacterales</taxon>
        <taxon>Sulfurospirillaceae</taxon>
        <taxon>Sulfurospirillum</taxon>
    </lineage>
</organism>
<evidence type="ECO:0000259" key="1">
    <source>
        <dbReference type="PROSITE" id="PS51340"/>
    </source>
</evidence>
<dbReference type="Gene3D" id="2.40.33.20">
    <property type="entry name" value="PK beta-barrel domain-like"/>
    <property type="match status" value="1"/>
</dbReference>